<feature type="compositionally biased region" description="Basic and acidic residues" evidence="1">
    <location>
        <begin position="199"/>
        <end position="210"/>
    </location>
</feature>
<evidence type="ECO:0000313" key="3">
    <source>
        <dbReference type="Proteomes" id="UP000193240"/>
    </source>
</evidence>
<feature type="compositionally biased region" description="Low complexity" evidence="1">
    <location>
        <begin position="295"/>
        <end position="311"/>
    </location>
</feature>
<evidence type="ECO:0000256" key="1">
    <source>
        <dbReference type="SAM" id="MobiDB-lite"/>
    </source>
</evidence>
<feature type="region of interest" description="Disordered" evidence="1">
    <location>
        <begin position="138"/>
        <end position="378"/>
    </location>
</feature>
<dbReference type="InParanoid" id="A0A1Y2LUB9"/>
<feature type="region of interest" description="Disordered" evidence="1">
    <location>
        <begin position="1"/>
        <end position="24"/>
    </location>
</feature>
<accession>A0A1Y2LUB9</accession>
<gene>
    <name evidence="2" type="ORF">B5807_10070</name>
</gene>
<protein>
    <submittedName>
        <fullName evidence="2">Uncharacterized protein</fullName>
    </submittedName>
</protein>
<keyword evidence="3" id="KW-1185">Reference proteome</keyword>
<reference evidence="2 3" key="1">
    <citation type="journal article" date="2017" name="Genome Announc.">
        <title>Genome sequence of the saprophytic ascomycete Epicoccum nigrum ICMP 19927 strain isolated from New Zealand.</title>
        <authorList>
            <person name="Fokin M."/>
            <person name="Fleetwood D."/>
            <person name="Weir B.S."/>
            <person name="Villas-Boas S.G."/>
        </authorList>
    </citation>
    <scope>NUCLEOTIDE SEQUENCE [LARGE SCALE GENOMIC DNA]</scope>
    <source>
        <strain evidence="2 3">ICMP 19927</strain>
    </source>
</reference>
<proteinExistence type="predicted"/>
<organism evidence="2 3">
    <name type="scientific">Epicoccum nigrum</name>
    <name type="common">Soil fungus</name>
    <name type="synonym">Epicoccum purpurascens</name>
    <dbReference type="NCBI Taxonomy" id="105696"/>
    <lineage>
        <taxon>Eukaryota</taxon>
        <taxon>Fungi</taxon>
        <taxon>Dikarya</taxon>
        <taxon>Ascomycota</taxon>
        <taxon>Pezizomycotina</taxon>
        <taxon>Dothideomycetes</taxon>
        <taxon>Pleosporomycetidae</taxon>
        <taxon>Pleosporales</taxon>
        <taxon>Pleosporineae</taxon>
        <taxon>Didymellaceae</taxon>
        <taxon>Epicoccum</taxon>
    </lineage>
</organism>
<dbReference type="EMBL" id="KZ107849">
    <property type="protein sequence ID" value="OSS47179.1"/>
    <property type="molecule type" value="Genomic_DNA"/>
</dbReference>
<name>A0A1Y2LUB9_EPING</name>
<sequence>MPRRSTRRSPEPPEAAPPSTRIRARPRELLQELAAIPSDMKANIIANWNLPSNNINTCVPAELWPLNEPDPEKWHIDIVRLIHEASENSKGNNELFWRQLQTDIRLRQLKNRSKAGKVAWMTVTDLKRICQRFREMKTANEEKKEESEQKEKDDKKEATQTRDGPKPTRRGRSNGAPADPPPPRKRKKSPAPPRGKAKPQKDEVEKRQGANKENGPAEKPTTKPPSRRSLPIRSARNRRNLRSPKASKPTIPPPVTPANPPEDSASEASEQENTPPEPVSGRHIYGDFIKPTTIAFPTASPAAEDAATAGKRTTRKRARAAAEETEGPPQSVQIDSDPRDIDATGFLSELDPREATRRRKPRLSRLESAPGDEPAWSQDVAVLETPALTPTAEGLAAGVPAELSFGSDAGQEDEEILGIDMLTALLPRIPEHATVEEREMLEDRIKLLHRDVGAYKRSVAEINERDIR</sequence>
<feature type="compositionally biased region" description="Basic and acidic residues" evidence="1">
    <location>
        <begin position="138"/>
        <end position="166"/>
    </location>
</feature>
<dbReference type="AlphaFoldDB" id="A0A1Y2LUB9"/>
<dbReference type="Proteomes" id="UP000193240">
    <property type="component" value="Unassembled WGS sequence"/>
</dbReference>
<feature type="compositionally biased region" description="Pro residues" evidence="1">
    <location>
        <begin position="250"/>
        <end position="260"/>
    </location>
</feature>
<evidence type="ECO:0000313" key="2">
    <source>
        <dbReference type="EMBL" id="OSS47179.1"/>
    </source>
</evidence>